<dbReference type="CDD" id="cd00067">
    <property type="entry name" value="GAL4"/>
    <property type="match status" value="1"/>
</dbReference>
<comment type="caution">
    <text evidence="5">The sequence shown here is derived from an EMBL/GenBank/DDBJ whole genome shotgun (WGS) entry which is preliminary data.</text>
</comment>
<evidence type="ECO:0000256" key="1">
    <source>
        <dbReference type="ARBA" id="ARBA00022723"/>
    </source>
</evidence>
<feature type="region of interest" description="Disordered" evidence="3">
    <location>
        <begin position="681"/>
        <end position="740"/>
    </location>
</feature>
<feature type="region of interest" description="Disordered" evidence="3">
    <location>
        <begin position="778"/>
        <end position="802"/>
    </location>
</feature>
<dbReference type="Gene3D" id="4.10.240.10">
    <property type="entry name" value="Zn(2)-C6 fungal-type DNA-binding domain"/>
    <property type="match status" value="1"/>
</dbReference>
<feature type="compositionally biased region" description="Polar residues" evidence="3">
    <location>
        <begin position="919"/>
        <end position="933"/>
    </location>
</feature>
<protein>
    <recommendedName>
        <fullName evidence="4">Zn(2)-C6 fungal-type domain-containing protein</fullName>
    </recommendedName>
</protein>
<feature type="compositionally biased region" description="Polar residues" evidence="3">
    <location>
        <begin position="39"/>
        <end position="55"/>
    </location>
</feature>
<feature type="compositionally biased region" description="Polar residues" evidence="3">
    <location>
        <begin position="540"/>
        <end position="552"/>
    </location>
</feature>
<feature type="compositionally biased region" description="Polar residues" evidence="3">
    <location>
        <begin position="177"/>
        <end position="191"/>
    </location>
</feature>
<dbReference type="EMBL" id="PYSW02000006">
    <property type="protein sequence ID" value="KAG2391954.1"/>
    <property type="molecule type" value="Genomic_DNA"/>
</dbReference>
<dbReference type="InterPro" id="IPR001138">
    <property type="entry name" value="Zn2Cys6_DnaBD"/>
</dbReference>
<feature type="compositionally biased region" description="Low complexity" evidence="3">
    <location>
        <begin position="598"/>
        <end position="639"/>
    </location>
</feature>
<dbReference type="PROSITE" id="PS00463">
    <property type="entry name" value="ZN2_CY6_FUNGAL_1"/>
    <property type="match status" value="1"/>
</dbReference>
<feature type="region of interest" description="Disordered" evidence="3">
    <location>
        <begin position="108"/>
        <end position="127"/>
    </location>
</feature>
<reference evidence="5 6" key="1">
    <citation type="journal article" date="2018" name="BMC Genomics">
        <title>The genome of Naegleria lovaniensis, the basis for a comparative approach to unravel pathogenicity factors of the human pathogenic amoeba N. fowleri.</title>
        <authorList>
            <person name="Liechti N."/>
            <person name="Schurch N."/>
            <person name="Bruggmann R."/>
            <person name="Wittwer M."/>
        </authorList>
    </citation>
    <scope>NUCLEOTIDE SEQUENCE [LARGE SCALE GENOMIC DNA]</scope>
    <source>
        <strain evidence="5 6">ATCC 30569</strain>
    </source>
</reference>
<proteinExistence type="predicted"/>
<dbReference type="SUPFAM" id="SSF57701">
    <property type="entry name" value="Zn2/Cys6 DNA-binding domain"/>
    <property type="match status" value="1"/>
</dbReference>
<accession>A0AA88H1D9</accession>
<gene>
    <name evidence="5" type="ORF">C9374_013439</name>
</gene>
<feature type="compositionally biased region" description="Low complexity" evidence="3">
    <location>
        <begin position="71"/>
        <end position="97"/>
    </location>
</feature>
<dbReference type="GeneID" id="68105892"/>
<feature type="region of interest" description="Disordered" evidence="3">
    <location>
        <begin position="532"/>
        <end position="646"/>
    </location>
</feature>
<feature type="region of interest" description="Disordered" evidence="3">
    <location>
        <begin position="343"/>
        <end position="365"/>
    </location>
</feature>
<feature type="region of interest" description="Disordered" evidence="3">
    <location>
        <begin position="404"/>
        <end position="502"/>
    </location>
</feature>
<dbReference type="PANTHER" id="PTHR47659:SF1">
    <property type="entry name" value="TRANSCRIPTION ACTIVATOR OF GLUCONEOGENESIS ERT1"/>
    <property type="match status" value="1"/>
</dbReference>
<evidence type="ECO:0000313" key="6">
    <source>
        <dbReference type="Proteomes" id="UP000816034"/>
    </source>
</evidence>
<keyword evidence="2" id="KW-0539">Nucleus</keyword>
<dbReference type="SMART" id="SM00066">
    <property type="entry name" value="GAL4"/>
    <property type="match status" value="1"/>
</dbReference>
<feature type="compositionally biased region" description="Low complexity" evidence="3">
    <location>
        <begin position="198"/>
        <end position="219"/>
    </location>
</feature>
<organism evidence="5 6">
    <name type="scientific">Naegleria lovaniensis</name>
    <name type="common">Amoeba</name>
    <dbReference type="NCBI Taxonomy" id="51637"/>
    <lineage>
        <taxon>Eukaryota</taxon>
        <taxon>Discoba</taxon>
        <taxon>Heterolobosea</taxon>
        <taxon>Tetramitia</taxon>
        <taxon>Eutetramitia</taxon>
        <taxon>Vahlkampfiidae</taxon>
        <taxon>Naegleria</taxon>
    </lineage>
</organism>
<feature type="compositionally biased region" description="Polar residues" evidence="3">
    <location>
        <begin position="967"/>
        <end position="995"/>
    </location>
</feature>
<dbReference type="PANTHER" id="PTHR47659">
    <property type="entry name" value="ZN(II)2CYS6 TRANSCRIPTION FACTOR (EUROFUNG)-RELATED"/>
    <property type="match status" value="1"/>
</dbReference>
<feature type="compositionally biased region" description="Low complexity" evidence="3">
    <location>
        <begin position="407"/>
        <end position="417"/>
    </location>
</feature>
<feature type="compositionally biased region" description="Low complexity" evidence="3">
    <location>
        <begin position="553"/>
        <end position="590"/>
    </location>
</feature>
<dbReference type="GO" id="GO:0000981">
    <property type="term" value="F:DNA-binding transcription factor activity, RNA polymerase II-specific"/>
    <property type="evidence" value="ECO:0007669"/>
    <property type="project" value="InterPro"/>
</dbReference>
<dbReference type="RefSeq" id="XP_044553848.1">
    <property type="nucleotide sequence ID" value="XM_044689316.1"/>
</dbReference>
<dbReference type="AlphaFoldDB" id="A0AA88H1D9"/>
<dbReference type="PROSITE" id="PS50048">
    <property type="entry name" value="ZN2_CY6_FUNGAL_2"/>
    <property type="match status" value="1"/>
</dbReference>
<keyword evidence="1" id="KW-0479">Metal-binding</keyword>
<feature type="region of interest" description="Disordered" evidence="3">
    <location>
        <begin position="70"/>
        <end position="101"/>
    </location>
</feature>
<feature type="region of interest" description="Disordered" evidence="3">
    <location>
        <begin position="1"/>
        <end position="33"/>
    </location>
</feature>
<feature type="region of interest" description="Disordered" evidence="3">
    <location>
        <begin position="315"/>
        <end position="334"/>
    </location>
</feature>
<feature type="compositionally biased region" description="Low complexity" evidence="3">
    <location>
        <begin position="230"/>
        <end position="246"/>
    </location>
</feature>
<feature type="compositionally biased region" description="Low complexity" evidence="3">
    <location>
        <begin position="899"/>
        <end position="918"/>
    </location>
</feature>
<feature type="compositionally biased region" description="Low complexity" evidence="3">
    <location>
        <begin position="487"/>
        <end position="501"/>
    </location>
</feature>
<dbReference type="Proteomes" id="UP000816034">
    <property type="component" value="Unassembled WGS sequence"/>
</dbReference>
<keyword evidence="6" id="KW-1185">Reference proteome</keyword>
<name>A0AA88H1D9_NAELO</name>
<evidence type="ECO:0000256" key="3">
    <source>
        <dbReference type="SAM" id="MobiDB-lite"/>
    </source>
</evidence>
<feature type="compositionally biased region" description="Polar residues" evidence="3">
    <location>
        <begin position="323"/>
        <end position="334"/>
    </location>
</feature>
<sequence>MLINSMTSEHQQQHHNHATTNQLPPPSNHHHHSILLTNHSTNTCSDKTPSSTLNMTHHDDIPMSDVAAIQSNNRNSMPPPSSSLFTQQQQQNTNHTTGGSILDILSSQSHSTTHHTHTSRINARKSLDPSVLANATTAHMVSSSNNANNIMIPSQQQAQNGVSHSSSDYYHQDSHSATTAFSPRFSRQFSQPPLFHMNNNNSTTLANTQQQQQQQGTTQEASLSDDEEGSTSQTNGSSSNAANGSSRRVNYACTECRKAHKACSGERPCDRCKKLGMEDKCKSSVRKKRILTKRYWVHFMSNGTSGGNSTTMTSSDMMDDNSVQSPATNVSQQHQSFPNLNLNVVNSASSNNPRSSSMNYKRHSSATLPSYNSIRRLNAGLSGGSSTSLTSNSELNDNVSNTVMLMDSSDNNSNNRSPRQGPFYHPYKSPRMMNPSEQQLQQQQQNSTNQESMHLDNTNRHGHSQTSSPRGGHHASTMNVSSPFTNSQLQPQSMYPSQQPSMTAVPISSTAFNNTTVSSTAGSSSYPSFPGLEAYKLDQPSPNSALTTNNHMNQTSSTSNPQQQQQVDPQQQQHLHPRSLSATSAASSSLGYHHGKSLSDSNLLPPPSSLLYNNSGSTTTSTSPNISHLSNTSLHSTTTASPFGGVSESTITSSGYLNHSNNNGTGLHIPPILLGDEQQPNTTQIQHQAHHSHHSSPQQLHPQLSPYPQQWSSQQGNVNNNTTPSSNTSSTTATPRGLMFYGNNGSANDLVNSPRASSDYLYSPRSDYSSDFSSLTNSPRFGAGGTDSNSSTPRGLIGSMSGMNINENMEASQQPFNPFSVTNSQLNTLSTQPNNNNSNGTQRYRGQRSSAQFHHQQLSYDSALNVSGTRKSIAGYLNHAGNRYSLGSFAYSQFHGSAYSNPSTTTTTTSNNYGSGNPQINISSETSGNNGILPNNMAPNKRHSQHFSNNPHNRYSLGPNHELHGLTMNQSANSNSNISGNTQSNNHTLLHPTTK</sequence>
<feature type="domain" description="Zn(2)-C6 fungal-type" evidence="4">
    <location>
        <begin position="252"/>
        <end position="281"/>
    </location>
</feature>
<dbReference type="GO" id="GO:0008270">
    <property type="term" value="F:zinc ion binding"/>
    <property type="evidence" value="ECO:0007669"/>
    <property type="project" value="InterPro"/>
</dbReference>
<feature type="region of interest" description="Disordered" evidence="3">
    <location>
        <begin position="814"/>
        <end position="855"/>
    </location>
</feature>
<feature type="region of interest" description="Disordered" evidence="3">
    <location>
        <begin position="898"/>
        <end position="995"/>
    </location>
</feature>
<feature type="region of interest" description="Disordered" evidence="3">
    <location>
        <begin position="39"/>
        <end position="58"/>
    </location>
</feature>
<dbReference type="InterPro" id="IPR050335">
    <property type="entry name" value="ERT1_acuK_gluconeogen_tf"/>
</dbReference>
<dbReference type="Pfam" id="PF00172">
    <property type="entry name" value="Zn_clus"/>
    <property type="match status" value="1"/>
</dbReference>
<feature type="compositionally biased region" description="Low complexity" evidence="3">
    <location>
        <begin position="719"/>
        <end position="735"/>
    </location>
</feature>
<evidence type="ECO:0000313" key="5">
    <source>
        <dbReference type="EMBL" id="KAG2391954.1"/>
    </source>
</evidence>
<feature type="compositionally biased region" description="Low complexity" evidence="3">
    <location>
        <begin position="343"/>
        <end position="357"/>
    </location>
</feature>
<dbReference type="InterPro" id="IPR036864">
    <property type="entry name" value="Zn2-C6_fun-type_DNA-bd_sf"/>
</dbReference>
<feature type="compositionally biased region" description="Low complexity" evidence="3">
    <location>
        <begin position="695"/>
        <end position="710"/>
    </location>
</feature>
<evidence type="ECO:0000259" key="4">
    <source>
        <dbReference type="PROSITE" id="PS50048"/>
    </source>
</evidence>
<feature type="compositionally biased region" description="Polar residues" evidence="3">
    <location>
        <begin position="476"/>
        <end position="486"/>
    </location>
</feature>
<feature type="region of interest" description="Disordered" evidence="3">
    <location>
        <begin position="156"/>
        <end position="246"/>
    </location>
</feature>
<evidence type="ECO:0000256" key="2">
    <source>
        <dbReference type="ARBA" id="ARBA00023242"/>
    </source>
</evidence>